<dbReference type="Proteomes" id="UP000030656">
    <property type="component" value="Unassembled WGS sequence"/>
</dbReference>
<dbReference type="AlphaFoldDB" id="A0A024VUP3"/>
<reference evidence="2 3" key="1">
    <citation type="submission" date="2013-02" db="EMBL/GenBank/DDBJ databases">
        <title>The Genome Annotation of Plasmodium falciparum FCH/4.</title>
        <authorList>
            <consortium name="The Broad Institute Genome Sequencing Platform"/>
            <consortium name="The Broad Institute Genome Sequencing Center for Infectious Disease"/>
            <person name="Neafsey D."/>
            <person name="Hoffman S."/>
            <person name="Volkman S."/>
            <person name="Rosenthal P."/>
            <person name="Walker B."/>
            <person name="Young S.K."/>
            <person name="Zeng Q."/>
            <person name="Gargeya S."/>
            <person name="Fitzgerald M."/>
            <person name="Haas B."/>
            <person name="Abouelleil A."/>
            <person name="Allen A.W."/>
            <person name="Alvarado L."/>
            <person name="Arachchi H.M."/>
            <person name="Berlin A.M."/>
            <person name="Chapman S.B."/>
            <person name="Gainer-Dewar J."/>
            <person name="Goldberg J."/>
            <person name="Griggs A."/>
            <person name="Gujja S."/>
            <person name="Hansen M."/>
            <person name="Howarth C."/>
            <person name="Imamovic A."/>
            <person name="Ireland A."/>
            <person name="Larimer J."/>
            <person name="McCowan C."/>
            <person name="Murphy C."/>
            <person name="Pearson M."/>
            <person name="Poon T.W."/>
            <person name="Priest M."/>
            <person name="Roberts A."/>
            <person name="Saif S."/>
            <person name="Shea T."/>
            <person name="Sisk P."/>
            <person name="Sykes S."/>
            <person name="Wortman J."/>
            <person name="Nusbaum C."/>
            <person name="Birren B."/>
        </authorList>
    </citation>
    <scope>NUCLEOTIDE SEQUENCE [LARGE SCALE GENOMIC DNA]</scope>
    <source>
        <strain evidence="2 3">FCH/4</strain>
    </source>
</reference>
<reference evidence="2 3" key="2">
    <citation type="submission" date="2013-02" db="EMBL/GenBank/DDBJ databases">
        <title>The Genome Sequence of Plasmodium falciparum FCH/4.</title>
        <authorList>
            <consortium name="The Broad Institute Genome Sequencing Platform"/>
            <consortium name="The Broad Institute Genome Sequencing Center for Infectious Disease"/>
            <person name="Neafsey D."/>
            <person name="Cheeseman I."/>
            <person name="Volkman S."/>
            <person name="Adams J."/>
            <person name="Walker B."/>
            <person name="Young S.K."/>
            <person name="Zeng Q."/>
            <person name="Gargeya S."/>
            <person name="Fitzgerald M."/>
            <person name="Haas B."/>
            <person name="Abouelleil A."/>
            <person name="Alvarado L."/>
            <person name="Arachchi H.M."/>
            <person name="Berlin A.M."/>
            <person name="Chapman S.B."/>
            <person name="Dewar J."/>
            <person name="Goldberg J."/>
            <person name="Griggs A."/>
            <person name="Gujja S."/>
            <person name="Hansen M."/>
            <person name="Howarth C."/>
            <person name="Imamovic A."/>
            <person name="Larimer J."/>
            <person name="McCowan C."/>
            <person name="Murphy C."/>
            <person name="Neiman D."/>
            <person name="Pearson M."/>
            <person name="Priest M."/>
            <person name="Roberts A."/>
            <person name="Saif S."/>
            <person name="Shea T."/>
            <person name="Sisk P."/>
            <person name="Sykes S."/>
            <person name="Wortman J."/>
            <person name="Nusbaum C."/>
            <person name="Birren B."/>
        </authorList>
    </citation>
    <scope>NUCLEOTIDE SEQUENCE [LARGE SCALE GENOMIC DNA]</scope>
    <source>
        <strain evidence="2 3">FCH/4</strain>
    </source>
</reference>
<evidence type="ECO:0000313" key="3">
    <source>
        <dbReference type="Proteomes" id="UP000030656"/>
    </source>
</evidence>
<feature type="region of interest" description="Disordered" evidence="1">
    <location>
        <begin position="59"/>
        <end position="85"/>
    </location>
</feature>
<name>A0A024VUP3_PLAFA</name>
<protein>
    <submittedName>
        <fullName evidence="2">Uncharacterized protein</fullName>
    </submittedName>
</protein>
<dbReference type="EMBL" id="KI927809">
    <property type="protein sequence ID" value="ETW32202.1"/>
    <property type="molecule type" value="Genomic_DNA"/>
</dbReference>
<evidence type="ECO:0000313" key="2">
    <source>
        <dbReference type="EMBL" id="ETW32202.1"/>
    </source>
</evidence>
<evidence type="ECO:0000256" key="1">
    <source>
        <dbReference type="SAM" id="MobiDB-lite"/>
    </source>
</evidence>
<proteinExistence type="predicted"/>
<organism evidence="2 3">
    <name type="scientific">Plasmodium falciparum FCH/4</name>
    <dbReference type="NCBI Taxonomy" id="1036724"/>
    <lineage>
        <taxon>Eukaryota</taxon>
        <taxon>Sar</taxon>
        <taxon>Alveolata</taxon>
        <taxon>Apicomplexa</taxon>
        <taxon>Aconoidasida</taxon>
        <taxon>Haemosporida</taxon>
        <taxon>Plasmodiidae</taxon>
        <taxon>Plasmodium</taxon>
        <taxon>Plasmodium (Laverania)</taxon>
    </lineage>
</organism>
<accession>A0A024VUP3</accession>
<sequence>MDNFKIDLDFYQVHNSLICIVDELFILHNLQGEEIFAKKEKKAKKNICKRKVIIKEEQKMKGEKEKEEKTEKKENMTEKKENMTE</sequence>
<gene>
    <name evidence="2" type="ORF">PFFCH_00368</name>
</gene>